<reference evidence="1 2" key="1">
    <citation type="journal article" date="2019" name="Genome Biol. Evol.">
        <title>Insights into the evolution of the New World diploid cottons (Gossypium, subgenus Houzingenia) based on genome sequencing.</title>
        <authorList>
            <person name="Grover C.E."/>
            <person name="Arick M.A. 2nd"/>
            <person name="Thrash A."/>
            <person name="Conover J.L."/>
            <person name="Sanders W.S."/>
            <person name="Peterson D.G."/>
            <person name="Frelichowski J.E."/>
            <person name="Scheffler J.A."/>
            <person name="Scheffler B.E."/>
            <person name="Wendel J.F."/>
        </authorList>
    </citation>
    <scope>NUCLEOTIDE SEQUENCE [LARGE SCALE GENOMIC DNA]</scope>
    <source>
        <strain evidence="1">8</strain>
        <tissue evidence="1">Leaf</tissue>
    </source>
</reference>
<accession>A0A7J8QGE6</accession>
<evidence type="ECO:0000313" key="1">
    <source>
        <dbReference type="EMBL" id="MBA0600373.1"/>
    </source>
</evidence>
<protein>
    <submittedName>
        <fullName evidence="1">Uncharacterized protein</fullName>
    </submittedName>
</protein>
<comment type="caution">
    <text evidence="1">The sequence shown here is derived from an EMBL/GenBank/DDBJ whole genome shotgun (WGS) entry which is preliminary data.</text>
</comment>
<dbReference type="AlphaFoldDB" id="A0A7J8QGE6"/>
<sequence>MKSFFQLMNHFPSQFLCRKW</sequence>
<gene>
    <name evidence="1" type="ORF">Gorai_006561</name>
</gene>
<dbReference type="Proteomes" id="UP000593578">
    <property type="component" value="Unassembled WGS sequence"/>
</dbReference>
<dbReference type="EMBL" id="JABEZZ010000011">
    <property type="protein sequence ID" value="MBA0600373.1"/>
    <property type="molecule type" value="Genomic_DNA"/>
</dbReference>
<name>A0A7J8QGE6_GOSRA</name>
<proteinExistence type="predicted"/>
<organism evidence="1 2">
    <name type="scientific">Gossypium raimondii</name>
    <name type="common">Peruvian cotton</name>
    <name type="synonym">Gossypium klotzschianum subsp. raimondii</name>
    <dbReference type="NCBI Taxonomy" id="29730"/>
    <lineage>
        <taxon>Eukaryota</taxon>
        <taxon>Viridiplantae</taxon>
        <taxon>Streptophyta</taxon>
        <taxon>Embryophyta</taxon>
        <taxon>Tracheophyta</taxon>
        <taxon>Spermatophyta</taxon>
        <taxon>Magnoliopsida</taxon>
        <taxon>eudicotyledons</taxon>
        <taxon>Gunneridae</taxon>
        <taxon>Pentapetalae</taxon>
        <taxon>rosids</taxon>
        <taxon>malvids</taxon>
        <taxon>Malvales</taxon>
        <taxon>Malvaceae</taxon>
        <taxon>Malvoideae</taxon>
        <taxon>Gossypium</taxon>
    </lineage>
</organism>
<evidence type="ECO:0000313" key="2">
    <source>
        <dbReference type="Proteomes" id="UP000593578"/>
    </source>
</evidence>